<keyword evidence="6" id="KW-1185">Reference proteome</keyword>
<keyword evidence="2 5" id="KW-0012">Acyltransferase</keyword>
<dbReference type="PANTHER" id="PTHR32268">
    <property type="entry name" value="HOMOSERINE O-ACETYLTRANSFERASE"/>
    <property type="match status" value="1"/>
</dbReference>
<dbReference type="EC" id="2.3.1.31" evidence="2"/>
<dbReference type="InterPro" id="IPR029058">
    <property type="entry name" value="AB_hydrolase_fold"/>
</dbReference>
<feature type="region of interest" description="Disordered" evidence="3">
    <location>
        <begin position="1"/>
        <end position="28"/>
    </location>
</feature>
<accession>A0ABZ1GZH4</accession>
<keyword evidence="2" id="KW-0963">Cytoplasm</keyword>
<evidence type="ECO:0000256" key="2">
    <source>
        <dbReference type="HAMAP-Rule" id="MF_00296"/>
    </source>
</evidence>
<feature type="active site" evidence="2">
    <location>
        <position position="364"/>
    </location>
</feature>
<keyword evidence="2" id="KW-0486">Methionine biosynthesis</keyword>
<keyword evidence="1 2" id="KW-0808">Transferase</keyword>
<dbReference type="InterPro" id="IPR000073">
    <property type="entry name" value="AB_hydrolase_1"/>
</dbReference>
<name>A0ABZ1GZH4_9ACTN</name>
<dbReference type="GO" id="GO:0004414">
    <property type="term" value="F:homoserine O-acetyltransferase activity"/>
    <property type="evidence" value="ECO:0007669"/>
    <property type="project" value="UniProtKB-EC"/>
</dbReference>
<feature type="active site" evidence="2">
    <location>
        <position position="334"/>
    </location>
</feature>
<dbReference type="EMBL" id="CP109134">
    <property type="protein sequence ID" value="WSD11656.1"/>
    <property type="molecule type" value="Genomic_DNA"/>
</dbReference>
<protein>
    <recommendedName>
        <fullName evidence="2">Homoserine O-acetyltransferase</fullName>
        <shortName evidence="2">HAT</shortName>
        <ecNumber evidence="2">2.3.1.31</ecNumber>
    </recommendedName>
    <alternativeName>
        <fullName evidence="2">Homoserine transacetylase</fullName>
        <shortName evidence="2">HTA</shortName>
    </alternativeName>
</protein>
<dbReference type="NCBIfam" id="TIGR01392">
    <property type="entry name" value="homoserO_Ac_trn"/>
    <property type="match status" value="1"/>
</dbReference>
<dbReference type="Proteomes" id="UP001335325">
    <property type="component" value="Chromosome"/>
</dbReference>
<dbReference type="PANTHER" id="PTHR32268:SF11">
    <property type="entry name" value="HOMOSERINE O-ACETYLTRANSFERASE"/>
    <property type="match status" value="1"/>
</dbReference>
<evidence type="ECO:0000259" key="4">
    <source>
        <dbReference type="Pfam" id="PF00561"/>
    </source>
</evidence>
<comment type="function">
    <text evidence="2">Transfers an acetyl group from acetyl-CoA to L-homoserine, forming acetyl-L-homoserine.</text>
</comment>
<evidence type="ECO:0000313" key="6">
    <source>
        <dbReference type="Proteomes" id="UP001335325"/>
    </source>
</evidence>
<dbReference type="InterPro" id="IPR008220">
    <property type="entry name" value="HAT_MetX-like"/>
</dbReference>
<feature type="active site" description="Nucleophile" evidence="2">
    <location>
        <position position="171"/>
    </location>
</feature>
<organism evidence="5 6">
    <name type="scientific">Streptomyces hirsutus</name>
    <dbReference type="NCBI Taxonomy" id="35620"/>
    <lineage>
        <taxon>Bacteria</taxon>
        <taxon>Bacillati</taxon>
        <taxon>Actinomycetota</taxon>
        <taxon>Actinomycetes</taxon>
        <taxon>Kitasatosporales</taxon>
        <taxon>Streptomycetaceae</taxon>
        <taxon>Streptomyces</taxon>
    </lineage>
</organism>
<gene>
    <name evidence="2" type="primary">metXA</name>
    <name evidence="5" type="ORF">OIE73_35245</name>
</gene>
<comment type="pathway">
    <text evidence="2">Amino-acid biosynthesis; L-methionine biosynthesis via de novo pathway; O-acetyl-L-homoserine from L-homoserine: step 1/1.</text>
</comment>
<feature type="binding site" evidence="2">
    <location>
        <position position="241"/>
    </location>
    <ligand>
        <name>substrate</name>
    </ligand>
</feature>
<comment type="subunit">
    <text evidence="2">Homodimer.</text>
</comment>
<dbReference type="Pfam" id="PF00561">
    <property type="entry name" value="Abhydrolase_1"/>
    <property type="match status" value="1"/>
</dbReference>
<feature type="binding site" evidence="2">
    <location>
        <position position="365"/>
    </location>
    <ligand>
        <name>substrate</name>
    </ligand>
</feature>
<comment type="caution">
    <text evidence="2">Lacks conserved residue(s) required for the propagation of feature annotation.</text>
</comment>
<evidence type="ECO:0000256" key="1">
    <source>
        <dbReference type="ARBA" id="ARBA00022679"/>
    </source>
</evidence>
<comment type="catalytic activity">
    <reaction evidence="2">
        <text>L-homoserine + acetyl-CoA = O-acetyl-L-homoserine + CoA</text>
        <dbReference type="Rhea" id="RHEA:13701"/>
        <dbReference type="ChEBI" id="CHEBI:57287"/>
        <dbReference type="ChEBI" id="CHEBI:57288"/>
        <dbReference type="ChEBI" id="CHEBI:57476"/>
        <dbReference type="ChEBI" id="CHEBI:57716"/>
        <dbReference type="EC" id="2.3.1.31"/>
    </reaction>
</comment>
<dbReference type="RefSeq" id="WP_326757247.1">
    <property type="nucleotide sequence ID" value="NZ_CP109134.1"/>
</dbReference>
<evidence type="ECO:0000313" key="5">
    <source>
        <dbReference type="EMBL" id="WSD11656.1"/>
    </source>
</evidence>
<reference evidence="5 6" key="1">
    <citation type="submission" date="2022-10" db="EMBL/GenBank/DDBJ databases">
        <title>The complete genomes of actinobacterial strains from the NBC collection.</title>
        <authorList>
            <person name="Joergensen T.S."/>
            <person name="Alvarez Arevalo M."/>
            <person name="Sterndorff E.B."/>
            <person name="Faurdal D."/>
            <person name="Vuksanovic O."/>
            <person name="Mourched A.-S."/>
            <person name="Charusanti P."/>
            <person name="Shaw S."/>
            <person name="Blin K."/>
            <person name="Weber T."/>
        </authorList>
    </citation>
    <scope>NUCLEOTIDE SEQUENCE [LARGE SCALE GENOMIC DNA]</scope>
    <source>
        <strain evidence="5 6">NBC 01753</strain>
    </source>
</reference>
<evidence type="ECO:0000256" key="3">
    <source>
        <dbReference type="SAM" id="MobiDB-lite"/>
    </source>
</evidence>
<proteinExistence type="inferred from homology"/>
<dbReference type="HAMAP" id="MF_00296">
    <property type="entry name" value="MetX_acyltransf"/>
    <property type="match status" value="1"/>
</dbReference>
<comment type="subcellular location">
    <subcellularLocation>
        <location evidence="2">Cytoplasm</location>
    </subcellularLocation>
</comment>
<sequence length="383" mass="40263">MSAFAASGTSVPLPPATGAWQEGDPPGRRQWHALGTPLPLEAGGELPGVELAFETWGRLAPDGSNAVLVLHALTGDSHAAGPAGPGHPTAGWWDGLIGPGLALDTDRWFVVAPNVLGGCQGSTGPASPRPGGRRRWGGAFPYLTQRDQVAAEARLADALGVGTWALVVGGSMGGMRAVEWAVTHPERTGALLLLATAAAASGEQIAWSTLQLHAIRSDPHWHGGDYHDTGRGPHAGLGIARRIAHVTYRSEPELSARFGREPQGAEDPWRGGRYQVESYLDHHAVKLVRRFDAGSYAVLTEAMNGHDVGRGRGGVPAALRRVTAPALVAGVDSDRLYPLSQQAELAAHLPGADRLRVVESPYGHDGFLLETEQVGALIRELLG</sequence>
<feature type="domain" description="AB hydrolase-1" evidence="4">
    <location>
        <begin position="65"/>
        <end position="370"/>
    </location>
</feature>
<dbReference type="Gene3D" id="3.40.50.1820">
    <property type="entry name" value="alpha/beta hydrolase"/>
    <property type="match status" value="1"/>
</dbReference>
<dbReference type="NCBIfam" id="NF001209">
    <property type="entry name" value="PRK00175.1"/>
    <property type="match status" value="1"/>
</dbReference>
<dbReference type="PIRSF" id="PIRSF000443">
    <property type="entry name" value="Homoser_Ac_trans"/>
    <property type="match status" value="1"/>
</dbReference>
<keyword evidence="2" id="KW-0028">Amino-acid biosynthesis</keyword>
<dbReference type="SUPFAM" id="SSF53474">
    <property type="entry name" value="alpha/beta-Hydrolases"/>
    <property type="match status" value="1"/>
</dbReference>
<comment type="similarity">
    <text evidence="2">Belongs to the AB hydrolase superfamily. MetX family.</text>
</comment>
<dbReference type="GeneID" id="91547944"/>